<evidence type="ECO:0000313" key="10">
    <source>
        <dbReference type="EMBL" id="RLN08244.1"/>
    </source>
</evidence>
<dbReference type="SUPFAM" id="SSF57850">
    <property type="entry name" value="RING/U-box"/>
    <property type="match status" value="1"/>
</dbReference>
<dbReference type="PROSITE" id="PS50089">
    <property type="entry name" value="ZF_RING_2"/>
    <property type="match status" value="1"/>
</dbReference>
<dbReference type="EMBL" id="PQIB02000007">
    <property type="protein sequence ID" value="RLN08244.1"/>
    <property type="molecule type" value="Genomic_DNA"/>
</dbReference>
<evidence type="ECO:0000256" key="1">
    <source>
        <dbReference type="ARBA" id="ARBA00000900"/>
    </source>
</evidence>
<proteinExistence type="inferred from homology"/>
<keyword evidence="11" id="KW-1185">Reference proteome</keyword>
<keyword evidence="8" id="KW-1133">Transmembrane helix</keyword>
<evidence type="ECO:0000256" key="4">
    <source>
        <dbReference type="ARBA" id="ARBA00022771"/>
    </source>
</evidence>
<comment type="caution">
    <text evidence="10">The sequence shown here is derived from an EMBL/GenBank/DDBJ whole genome shotgun (WGS) entry which is preliminary data.</text>
</comment>
<dbReference type="PANTHER" id="PTHR14155">
    <property type="entry name" value="RING FINGER DOMAIN-CONTAINING"/>
    <property type="match status" value="1"/>
</dbReference>
<evidence type="ECO:0000256" key="3">
    <source>
        <dbReference type="ARBA" id="ARBA00022723"/>
    </source>
</evidence>
<dbReference type="Proteomes" id="UP000275267">
    <property type="component" value="Unassembled WGS sequence"/>
</dbReference>
<dbReference type="InterPro" id="IPR053238">
    <property type="entry name" value="RING-H2_zinc_finger"/>
</dbReference>
<dbReference type="Pfam" id="PF13639">
    <property type="entry name" value="zf-RING_2"/>
    <property type="match status" value="1"/>
</dbReference>
<organism evidence="10 11">
    <name type="scientific">Panicum miliaceum</name>
    <name type="common">Proso millet</name>
    <name type="synonym">Broomcorn millet</name>
    <dbReference type="NCBI Taxonomy" id="4540"/>
    <lineage>
        <taxon>Eukaryota</taxon>
        <taxon>Viridiplantae</taxon>
        <taxon>Streptophyta</taxon>
        <taxon>Embryophyta</taxon>
        <taxon>Tracheophyta</taxon>
        <taxon>Spermatophyta</taxon>
        <taxon>Magnoliopsida</taxon>
        <taxon>Liliopsida</taxon>
        <taxon>Poales</taxon>
        <taxon>Poaceae</taxon>
        <taxon>PACMAD clade</taxon>
        <taxon>Panicoideae</taxon>
        <taxon>Panicodae</taxon>
        <taxon>Paniceae</taxon>
        <taxon>Panicinae</taxon>
        <taxon>Panicum</taxon>
        <taxon>Panicum sect. Panicum</taxon>
    </lineage>
</organism>
<evidence type="ECO:0000256" key="6">
    <source>
        <dbReference type="ARBA" id="ARBA00024209"/>
    </source>
</evidence>
<keyword evidence="8" id="KW-0812">Transmembrane</keyword>
<dbReference type="InterPro" id="IPR001841">
    <property type="entry name" value="Znf_RING"/>
</dbReference>
<evidence type="ECO:0000256" key="2">
    <source>
        <dbReference type="ARBA" id="ARBA00012483"/>
    </source>
</evidence>
<feature type="transmembrane region" description="Helical" evidence="8">
    <location>
        <begin position="12"/>
        <end position="30"/>
    </location>
</feature>
<dbReference type="AlphaFoldDB" id="A0A3L6RSH2"/>
<feature type="domain" description="RING-type" evidence="9">
    <location>
        <begin position="149"/>
        <end position="192"/>
    </location>
</feature>
<protein>
    <recommendedName>
        <fullName evidence="2">RING-type E3 ubiquitin transferase</fullName>
        <ecNumber evidence="2">2.3.2.27</ecNumber>
    </recommendedName>
</protein>
<comment type="catalytic activity">
    <reaction evidence="1">
        <text>S-ubiquitinyl-[E2 ubiquitin-conjugating enzyme]-L-cysteine + [acceptor protein]-L-lysine = [E2 ubiquitin-conjugating enzyme]-L-cysteine + N(6)-ubiquitinyl-[acceptor protein]-L-lysine.</text>
        <dbReference type="EC" id="2.3.2.27"/>
    </reaction>
</comment>
<reference evidence="11" key="1">
    <citation type="journal article" date="2019" name="Nat. Commun.">
        <title>The genome of broomcorn millet.</title>
        <authorList>
            <person name="Zou C."/>
            <person name="Miki D."/>
            <person name="Li D."/>
            <person name="Tang Q."/>
            <person name="Xiao L."/>
            <person name="Rajput S."/>
            <person name="Deng P."/>
            <person name="Jia W."/>
            <person name="Huang R."/>
            <person name="Zhang M."/>
            <person name="Sun Y."/>
            <person name="Hu J."/>
            <person name="Fu X."/>
            <person name="Schnable P.S."/>
            <person name="Li F."/>
            <person name="Zhang H."/>
            <person name="Feng B."/>
            <person name="Zhu X."/>
            <person name="Liu R."/>
            <person name="Schnable J.C."/>
            <person name="Zhu J.-K."/>
            <person name="Zhang H."/>
        </authorList>
    </citation>
    <scope>NUCLEOTIDE SEQUENCE [LARGE SCALE GENOMIC DNA]</scope>
</reference>
<dbReference type="GO" id="GO:0008270">
    <property type="term" value="F:zinc ion binding"/>
    <property type="evidence" value="ECO:0007669"/>
    <property type="project" value="UniProtKB-KW"/>
</dbReference>
<gene>
    <name evidence="10" type="ORF">C2845_PM11G19270</name>
</gene>
<name>A0A3L6RSH2_PANMI</name>
<dbReference type="OrthoDB" id="8062037at2759"/>
<keyword evidence="4 7" id="KW-0863">Zinc-finger</keyword>
<dbReference type="SMART" id="SM00184">
    <property type="entry name" value="RING"/>
    <property type="match status" value="1"/>
</dbReference>
<evidence type="ECO:0000313" key="11">
    <source>
        <dbReference type="Proteomes" id="UP000275267"/>
    </source>
</evidence>
<comment type="similarity">
    <text evidence="6">Belongs to the RING-type zinc finger family. ATL subfamily.</text>
</comment>
<dbReference type="GO" id="GO:0061630">
    <property type="term" value="F:ubiquitin protein ligase activity"/>
    <property type="evidence" value="ECO:0007669"/>
    <property type="project" value="UniProtKB-EC"/>
</dbReference>
<evidence type="ECO:0000256" key="8">
    <source>
        <dbReference type="SAM" id="Phobius"/>
    </source>
</evidence>
<evidence type="ECO:0000256" key="5">
    <source>
        <dbReference type="ARBA" id="ARBA00022833"/>
    </source>
</evidence>
<dbReference type="Gene3D" id="3.30.40.10">
    <property type="entry name" value="Zinc/RING finger domain, C3HC4 (zinc finger)"/>
    <property type="match status" value="1"/>
</dbReference>
<evidence type="ECO:0000259" key="9">
    <source>
        <dbReference type="PROSITE" id="PS50089"/>
    </source>
</evidence>
<accession>A0A3L6RSH2</accession>
<sequence length="210" mass="22696">MDLCFEATMASFYFGGAGFVGYLLVVAARYHRKVGVAVFSLVGIGRRRRLYLHLVLLRRLGSFWWSELGRRLGPPLRALQLCLRGSGSRCGARASAGCGGARSTSRGDAAPLPQLVVPRERQGMAVLAREPPVLRGGAQPDRASASSECSVCLCEVEEGEETVKRLPVCLHMFHQESIDPWLRDHSTCPVCRCDVFAQLPPAAGANGVSA</sequence>
<dbReference type="PANTHER" id="PTHR14155:SF625">
    <property type="entry name" value="OS02G0248240 PROTEIN"/>
    <property type="match status" value="1"/>
</dbReference>
<dbReference type="InterPro" id="IPR013083">
    <property type="entry name" value="Znf_RING/FYVE/PHD"/>
</dbReference>
<keyword evidence="8" id="KW-0472">Membrane</keyword>
<keyword evidence="3" id="KW-0479">Metal-binding</keyword>
<dbReference type="STRING" id="4540.A0A3L6RSH2"/>
<dbReference type="EC" id="2.3.2.27" evidence="2"/>
<evidence type="ECO:0000256" key="7">
    <source>
        <dbReference type="PROSITE-ProRule" id="PRU00175"/>
    </source>
</evidence>
<keyword evidence="5" id="KW-0862">Zinc</keyword>